<evidence type="ECO:0000313" key="2">
    <source>
        <dbReference type="Proteomes" id="UP000636479"/>
    </source>
</evidence>
<proteinExistence type="predicted"/>
<dbReference type="AlphaFoldDB" id="A0A8H6SAL4"/>
<comment type="caution">
    <text evidence="1">The sequence shown here is derived from an EMBL/GenBank/DDBJ whole genome shotgun (WGS) entry which is preliminary data.</text>
</comment>
<organism evidence="1 2">
    <name type="scientific">Mycena indigotica</name>
    <dbReference type="NCBI Taxonomy" id="2126181"/>
    <lineage>
        <taxon>Eukaryota</taxon>
        <taxon>Fungi</taxon>
        <taxon>Dikarya</taxon>
        <taxon>Basidiomycota</taxon>
        <taxon>Agaricomycotina</taxon>
        <taxon>Agaricomycetes</taxon>
        <taxon>Agaricomycetidae</taxon>
        <taxon>Agaricales</taxon>
        <taxon>Marasmiineae</taxon>
        <taxon>Mycenaceae</taxon>
        <taxon>Mycena</taxon>
    </lineage>
</organism>
<dbReference type="OrthoDB" id="2989856at2759"/>
<dbReference type="Proteomes" id="UP000636479">
    <property type="component" value="Unassembled WGS sequence"/>
</dbReference>
<evidence type="ECO:0000313" key="1">
    <source>
        <dbReference type="EMBL" id="KAF7295388.1"/>
    </source>
</evidence>
<reference evidence="1" key="1">
    <citation type="submission" date="2020-05" db="EMBL/GenBank/DDBJ databases">
        <title>Mycena genomes resolve the evolution of fungal bioluminescence.</title>
        <authorList>
            <person name="Tsai I.J."/>
        </authorList>
    </citation>
    <scope>NUCLEOTIDE SEQUENCE</scope>
    <source>
        <strain evidence="1">171206Taipei</strain>
    </source>
</reference>
<dbReference type="EMBL" id="JACAZF010000009">
    <property type="protein sequence ID" value="KAF7295388.1"/>
    <property type="molecule type" value="Genomic_DNA"/>
</dbReference>
<dbReference type="RefSeq" id="XP_037216751.1">
    <property type="nucleotide sequence ID" value="XM_037367357.1"/>
</dbReference>
<protein>
    <submittedName>
        <fullName evidence="1">Uncharacterized protein</fullName>
    </submittedName>
</protein>
<gene>
    <name evidence="1" type="ORF">MIND_01078400</name>
</gene>
<name>A0A8H6SAL4_9AGAR</name>
<accession>A0A8H6SAL4</accession>
<sequence>MTRRLKTKFPTTRPFTDPPPMLDERVAEGVTPTYILAWKINRRELYITPKLYQNVDAAYVRCWEKRLEKEGIKPLSVSRVWLEECIYEDDDYDTFYFLAGTNHFKYDLTLKPGCRDVRLAKAAFLDVWEPFDKTTDPGDPVWYRMGPYYNDSEEKIIVPEIASSSC</sequence>
<dbReference type="GeneID" id="59349873"/>
<keyword evidence="2" id="KW-1185">Reference proteome</keyword>